<feature type="domain" description="5'-3' DNA helicase ZGRF1-like N-terminal" evidence="2">
    <location>
        <begin position="265"/>
        <end position="336"/>
    </location>
</feature>
<feature type="region of interest" description="Disordered" evidence="1">
    <location>
        <begin position="418"/>
        <end position="458"/>
    </location>
</feature>
<organism evidence="3 4">
    <name type="scientific">Kingdonia uniflora</name>
    <dbReference type="NCBI Taxonomy" id="39325"/>
    <lineage>
        <taxon>Eukaryota</taxon>
        <taxon>Viridiplantae</taxon>
        <taxon>Streptophyta</taxon>
        <taxon>Embryophyta</taxon>
        <taxon>Tracheophyta</taxon>
        <taxon>Spermatophyta</taxon>
        <taxon>Magnoliopsida</taxon>
        <taxon>Ranunculales</taxon>
        <taxon>Circaeasteraceae</taxon>
        <taxon>Kingdonia</taxon>
    </lineage>
</organism>
<evidence type="ECO:0000313" key="4">
    <source>
        <dbReference type="Proteomes" id="UP000541444"/>
    </source>
</evidence>
<proteinExistence type="predicted"/>
<dbReference type="AlphaFoldDB" id="A0A7J7LU26"/>
<evidence type="ECO:0000313" key="3">
    <source>
        <dbReference type="EMBL" id="KAF6146042.1"/>
    </source>
</evidence>
<dbReference type="PANTHER" id="PTHR28535:SF1">
    <property type="entry name" value="PROTEIN ZGRF1"/>
    <property type="match status" value="1"/>
</dbReference>
<protein>
    <recommendedName>
        <fullName evidence="2">5'-3' DNA helicase ZGRF1-like N-terminal domain-containing protein</fullName>
    </recommendedName>
</protein>
<dbReference type="OrthoDB" id="6513042at2759"/>
<keyword evidence="4" id="KW-1185">Reference proteome</keyword>
<feature type="domain" description="5'-3' DNA helicase ZGRF1-like N-terminal" evidence="2">
    <location>
        <begin position="163"/>
        <end position="241"/>
    </location>
</feature>
<dbReference type="Pfam" id="PF10382">
    <property type="entry name" value="ZGRF1-like_N"/>
    <property type="match status" value="3"/>
</dbReference>
<accession>A0A7J7LU26</accession>
<dbReference type="InterPro" id="IPR052800">
    <property type="entry name" value="DNA_Repair_Helicase_ZGRF1"/>
</dbReference>
<gene>
    <name evidence="3" type="ORF">GIB67_033401</name>
</gene>
<dbReference type="PANTHER" id="PTHR28535">
    <property type="entry name" value="ZINC FINGER GRF-TYPE CONTAINING 1"/>
    <property type="match status" value="1"/>
</dbReference>
<evidence type="ECO:0000259" key="2">
    <source>
        <dbReference type="Pfam" id="PF10382"/>
    </source>
</evidence>
<reference evidence="3 4" key="1">
    <citation type="journal article" date="2020" name="IScience">
        <title>Genome Sequencing of the Endangered Kingdonia uniflora (Circaeasteraceae, Ranunculales) Reveals Potential Mechanisms of Evolutionary Specialization.</title>
        <authorList>
            <person name="Sun Y."/>
            <person name="Deng T."/>
            <person name="Zhang A."/>
            <person name="Moore M.J."/>
            <person name="Landis J.B."/>
            <person name="Lin N."/>
            <person name="Zhang H."/>
            <person name="Zhang X."/>
            <person name="Huang J."/>
            <person name="Zhang X."/>
            <person name="Sun H."/>
            <person name="Wang H."/>
        </authorList>
    </citation>
    <scope>NUCLEOTIDE SEQUENCE [LARGE SCALE GENOMIC DNA]</scope>
    <source>
        <strain evidence="3">TB1705</strain>
        <tissue evidence="3">Leaf</tissue>
    </source>
</reference>
<feature type="region of interest" description="Disordered" evidence="1">
    <location>
        <begin position="478"/>
        <end position="503"/>
    </location>
</feature>
<feature type="domain" description="5'-3' DNA helicase ZGRF1-like N-terminal" evidence="2">
    <location>
        <begin position="5"/>
        <end position="80"/>
    </location>
</feature>
<dbReference type="Proteomes" id="UP000541444">
    <property type="component" value="Unassembled WGS sequence"/>
</dbReference>
<dbReference type="GO" id="GO:0035861">
    <property type="term" value="C:site of double-strand break"/>
    <property type="evidence" value="ECO:0007669"/>
    <property type="project" value="TreeGrafter"/>
</dbReference>
<dbReference type="InterPro" id="IPR018838">
    <property type="entry name" value="ZGRF1-like_N"/>
</dbReference>
<name>A0A7J7LU26_9MAGN</name>
<dbReference type="GO" id="GO:0006302">
    <property type="term" value="P:double-strand break repair"/>
    <property type="evidence" value="ECO:0007669"/>
    <property type="project" value="TreeGrafter"/>
</dbReference>
<feature type="compositionally biased region" description="Polar residues" evidence="1">
    <location>
        <begin position="443"/>
        <end position="458"/>
    </location>
</feature>
<feature type="compositionally biased region" description="Low complexity" evidence="1">
    <location>
        <begin position="491"/>
        <end position="503"/>
    </location>
</feature>
<sequence length="605" mass="67214">MEENIKRWNVTYTKHIQQKRKVYQDGALELHGSSGKVMLYDDSGKLLVIRVLKSNEEVECGESLTMSGYLIDIGDLEGKHKPLRDLNGQESCKKPIQKLVTLDGRKKGLNHFSGYNKSVLPNSGAARTFPKATKLPERENRNTGLKNIATTKGDANATEITEVQEWDAMYTTQITQKAKKYHDGILRLEFRGSYGKQVMLYDDTRIFLDSRFLKKDEVVRPGEKFVFAAHLVDVGDLKGNVNKGSEQAKFEGQQNCSSLTDDASKEWDALYTTQITQKVKKYHDGILRLAGCVSSRRQVVLLDENGTILTTKYLSSSEDVRAGNILKLTNYLVEIGGARISQGEPQNDASSGRNLLSYSSSSDINDISFSRRASRSMPINYGETLNNVTTETCVDSCKSSTFDKIKFTGFGTGTGTGTRTKYNPIHDEEPRNGVSSEKGVDPYSNSNTTKIMFSGSGTENKTIRDADQIIWTLKRPMGMKNPVPAKKSSSEHSSSIYPEPSQSSLREKLLGQYALEPILTEINAVDSHEDQPTSSIFSLGKSNGLDRDDANEFFDKSSEGDMVPDCRQKDDSTSLLPNLHVSASCEEVPKEDICKDDFPSFCLGF</sequence>
<evidence type="ECO:0000256" key="1">
    <source>
        <dbReference type="SAM" id="MobiDB-lite"/>
    </source>
</evidence>
<comment type="caution">
    <text evidence="3">The sequence shown here is derived from an EMBL/GenBank/DDBJ whole genome shotgun (WGS) entry which is preliminary data.</text>
</comment>
<dbReference type="EMBL" id="JACGCM010002017">
    <property type="protein sequence ID" value="KAF6146042.1"/>
    <property type="molecule type" value="Genomic_DNA"/>
</dbReference>
<dbReference type="GO" id="GO:0005634">
    <property type="term" value="C:nucleus"/>
    <property type="evidence" value="ECO:0007669"/>
    <property type="project" value="TreeGrafter"/>
</dbReference>